<accession>A0A7J6MUG1</accession>
<feature type="transmembrane region" description="Helical" evidence="5">
    <location>
        <begin position="709"/>
        <end position="729"/>
    </location>
</feature>
<evidence type="ECO:0000256" key="2">
    <source>
        <dbReference type="ARBA" id="ARBA00022692"/>
    </source>
</evidence>
<keyword evidence="3 5" id="KW-1133">Transmembrane helix</keyword>
<dbReference type="InterPro" id="IPR013057">
    <property type="entry name" value="AA_transpt_TM"/>
</dbReference>
<dbReference type="Gene3D" id="1.20.1740.10">
    <property type="entry name" value="Amino acid/polyamine transporter I"/>
    <property type="match status" value="1"/>
</dbReference>
<name>A0A7J6MUG1_PERCH</name>
<feature type="transmembrane region" description="Helical" evidence="5">
    <location>
        <begin position="580"/>
        <end position="604"/>
    </location>
</feature>
<feature type="transmembrane region" description="Helical" evidence="5">
    <location>
        <begin position="544"/>
        <end position="565"/>
    </location>
</feature>
<keyword evidence="8" id="KW-1185">Reference proteome</keyword>
<feature type="transmembrane region" description="Helical" evidence="5">
    <location>
        <begin position="405"/>
        <end position="424"/>
    </location>
</feature>
<feature type="transmembrane region" description="Helical" evidence="5">
    <location>
        <begin position="515"/>
        <end position="532"/>
    </location>
</feature>
<feature type="transmembrane region" description="Helical" evidence="5">
    <location>
        <begin position="430"/>
        <end position="448"/>
    </location>
</feature>
<evidence type="ECO:0000256" key="4">
    <source>
        <dbReference type="ARBA" id="ARBA00023136"/>
    </source>
</evidence>
<keyword evidence="4 5" id="KW-0472">Membrane</keyword>
<evidence type="ECO:0000259" key="6">
    <source>
        <dbReference type="Pfam" id="PF01490"/>
    </source>
</evidence>
<feature type="domain" description="Amino acid transporter transmembrane" evidence="6">
    <location>
        <begin position="399"/>
        <end position="789"/>
    </location>
</feature>
<feature type="transmembrane region" description="Helical" evidence="5">
    <location>
        <begin position="735"/>
        <end position="755"/>
    </location>
</feature>
<dbReference type="GO" id="GO:0005774">
    <property type="term" value="C:vacuolar membrane"/>
    <property type="evidence" value="ECO:0007669"/>
    <property type="project" value="TreeGrafter"/>
</dbReference>
<dbReference type="PANTHER" id="PTHR22950:SF349">
    <property type="entry name" value="AMINO ACID TRANSPORTER TRANSMEMBRANE DOMAIN-CONTAINING PROTEIN"/>
    <property type="match status" value="1"/>
</dbReference>
<comment type="caution">
    <text evidence="7">The sequence shown here is derived from an EMBL/GenBank/DDBJ whole genome shotgun (WGS) entry which is preliminary data.</text>
</comment>
<sequence length="801" mass="87099">MTSSSQSSSPSFWGLLCKGIFPTEIIDLFSGKRCVEQIVVDAYISSRDFLSHDTSLIEVMARWATSVVSIATYWLYSIFYWSAYWVKFWASLLLLIIPQLSQITDFLQNIIETFLLEWLVSGPTEDTESRRPEVLLVTNDPGSSYLARSLRETSLRKRVHLRGIVTAASAPIQDWDDVNLVMVDCVYTSLAQDDPVKFQPAASAKAARCKFVLSAIQELITLASAHPSNAPLPRVMFVCDDDSSVYITAAYTLVRATLGPRVELECATYNSLKQKLPQPYSYKQAARRIRAVSRKAANNTPRGDGLVTDSCCSGRDTPTSIAASLEAETELTFNEDNHLHNHMLEEIPSLPIRSLDGSGAIGRKHTASFSSPTPLMANVSVGNASHAVEAKVDAEASKKCSNMHAVINVILGAIGLGIVSLPSVVARCGWIGGAIILCIGAVITDYLVCKLHTAVSIHPTGEPIYTYEKLGKVCYGRVGQVITLLVVHVTMTGACSGMLLLLGQNTQKIFPQISAKAWTCVWAAVCTPLSWLRSFKEITYVSSLGLVGIIAVLVIIAAQGIVQGIEEHGDVTYDLLGSDILAWTVSFGNSILAYQIANITPTLIRDMRTPSAFPKVASIGLGLTFVIYFLVGCCGYFGYGRSLINNAIINSIAPAGKALDAWGYCLVIAILFMCFPHYLVMLLPIVSSVEYAFKVDVLSTSVRSTLQRIVIRTCFVGVTLIVAVVVPSVEKLVDILGVFTMVVIAMILPALLCLRMRALTYQGSLMAVFKNRTAEFVLLVFLTLLAVVIMGVGGYSAIKNF</sequence>
<dbReference type="OrthoDB" id="40134at2759"/>
<evidence type="ECO:0000256" key="3">
    <source>
        <dbReference type="ARBA" id="ARBA00022989"/>
    </source>
</evidence>
<dbReference type="Proteomes" id="UP000591131">
    <property type="component" value="Unassembled WGS sequence"/>
</dbReference>
<reference evidence="7 8" key="1">
    <citation type="submission" date="2020-04" db="EMBL/GenBank/DDBJ databases">
        <title>Perkinsus chesapeaki whole genome sequence.</title>
        <authorList>
            <person name="Bogema D.R."/>
        </authorList>
    </citation>
    <scope>NUCLEOTIDE SEQUENCE [LARGE SCALE GENOMIC DNA]</scope>
    <source>
        <strain evidence="7">ATCC PRA-425</strain>
    </source>
</reference>
<feature type="transmembrane region" description="Helical" evidence="5">
    <location>
        <begin position="616"/>
        <end position="639"/>
    </location>
</feature>
<proteinExistence type="predicted"/>
<evidence type="ECO:0000313" key="8">
    <source>
        <dbReference type="Proteomes" id="UP000591131"/>
    </source>
</evidence>
<dbReference type="GO" id="GO:0015179">
    <property type="term" value="F:L-amino acid transmembrane transporter activity"/>
    <property type="evidence" value="ECO:0007669"/>
    <property type="project" value="TreeGrafter"/>
</dbReference>
<gene>
    <name evidence="7" type="ORF">FOL47_008598</name>
</gene>
<evidence type="ECO:0000313" key="7">
    <source>
        <dbReference type="EMBL" id="KAF4674850.1"/>
    </source>
</evidence>
<protein>
    <recommendedName>
        <fullName evidence="6">Amino acid transporter transmembrane domain-containing protein</fullName>
    </recommendedName>
</protein>
<keyword evidence="2 5" id="KW-0812">Transmembrane</keyword>
<feature type="transmembrane region" description="Helical" evidence="5">
    <location>
        <begin position="481"/>
        <end position="503"/>
    </location>
</feature>
<dbReference type="PANTHER" id="PTHR22950">
    <property type="entry name" value="AMINO ACID TRANSPORTER"/>
    <property type="match status" value="1"/>
</dbReference>
<feature type="transmembrane region" description="Helical" evidence="5">
    <location>
        <begin position="776"/>
        <end position="798"/>
    </location>
</feature>
<dbReference type="AlphaFoldDB" id="A0A7J6MUG1"/>
<evidence type="ECO:0000256" key="1">
    <source>
        <dbReference type="ARBA" id="ARBA00004141"/>
    </source>
</evidence>
<dbReference type="EMBL" id="JAAPAO010000056">
    <property type="protein sequence ID" value="KAF4674850.1"/>
    <property type="molecule type" value="Genomic_DNA"/>
</dbReference>
<evidence type="ECO:0000256" key="5">
    <source>
        <dbReference type="SAM" id="Phobius"/>
    </source>
</evidence>
<dbReference type="Pfam" id="PF01490">
    <property type="entry name" value="Aa_trans"/>
    <property type="match status" value="1"/>
</dbReference>
<organism evidence="7 8">
    <name type="scientific">Perkinsus chesapeaki</name>
    <name type="common">Clam parasite</name>
    <name type="synonym">Perkinsus andrewsi</name>
    <dbReference type="NCBI Taxonomy" id="330153"/>
    <lineage>
        <taxon>Eukaryota</taxon>
        <taxon>Sar</taxon>
        <taxon>Alveolata</taxon>
        <taxon>Perkinsozoa</taxon>
        <taxon>Perkinsea</taxon>
        <taxon>Perkinsida</taxon>
        <taxon>Perkinsidae</taxon>
        <taxon>Perkinsus</taxon>
    </lineage>
</organism>
<comment type="subcellular location">
    <subcellularLocation>
        <location evidence="1">Membrane</location>
        <topology evidence="1">Multi-pass membrane protein</topology>
    </subcellularLocation>
</comment>
<feature type="transmembrane region" description="Helical" evidence="5">
    <location>
        <begin position="661"/>
        <end position="689"/>
    </location>
</feature>